<sequence>MKRPDTVEDQEDQSSSSGDEEIQLDGDGNRRNPLNSNCTTRAGYGRGAALLRSLRDECSTCSKSCSDAVRKGT</sequence>
<dbReference type="Proteomes" id="UP000277204">
    <property type="component" value="Unassembled WGS sequence"/>
</dbReference>
<evidence type="ECO:0000313" key="3">
    <source>
        <dbReference type="Proteomes" id="UP000277204"/>
    </source>
</evidence>
<feature type="region of interest" description="Disordered" evidence="1">
    <location>
        <begin position="1"/>
        <end position="42"/>
    </location>
</feature>
<reference evidence="2 3" key="1">
    <citation type="submission" date="2018-11" db="EMBL/GenBank/DDBJ databases">
        <authorList>
            <consortium name="Pathogen Informatics"/>
        </authorList>
    </citation>
    <scope>NUCLEOTIDE SEQUENCE [LARGE SCALE GENOMIC DNA]</scope>
    <source>
        <strain evidence="2 3">Zambia</strain>
    </source>
</reference>
<proteinExistence type="predicted"/>
<gene>
    <name evidence="2" type="ORF">SMRZ_LOCUS19380</name>
</gene>
<feature type="compositionally biased region" description="Acidic residues" evidence="1">
    <location>
        <begin position="7"/>
        <end position="24"/>
    </location>
</feature>
<evidence type="ECO:0000256" key="1">
    <source>
        <dbReference type="SAM" id="MobiDB-lite"/>
    </source>
</evidence>
<name>A0A183MTK5_9TREM</name>
<dbReference type="AlphaFoldDB" id="A0A183MTK5"/>
<dbReference type="EMBL" id="UZAI01017951">
    <property type="protein sequence ID" value="VDP31430.1"/>
    <property type="molecule type" value="Genomic_DNA"/>
</dbReference>
<evidence type="ECO:0000313" key="2">
    <source>
        <dbReference type="EMBL" id="VDP31430.1"/>
    </source>
</evidence>
<organism evidence="2 3">
    <name type="scientific">Schistosoma margrebowiei</name>
    <dbReference type="NCBI Taxonomy" id="48269"/>
    <lineage>
        <taxon>Eukaryota</taxon>
        <taxon>Metazoa</taxon>
        <taxon>Spiralia</taxon>
        <taxon>Lophotrochozoa</taxon>
        <taxon>Platyhelminthes</taxon>
        <taxon>Trematoda</taxon>
        <taxon>Digenea</taxon>
        <taxon>Strigeidida</taxon>
        <taxon>Schistosomatoidea</taxon>
        <taxon>Schistosomatidae</taxon>
        <taxon>Schistosoma</taxon>
    </lineage>
</organism>
<accession>A0A183MTK5</accession>
<keyword evidence="3" id="KW-1185">Reference proteome</keyword>
<protein>
    <submittedName>
        <fullName evidence="2">Uncharacterized protein</fullName>
    </submittedName>
</protein>